<dbReference type="Gene3D" id="4.10.240.10">
    <property type="entry name" value="Zn(2)-C6 fungal-type DNA-binding domain"/>
    <property type="match status" value="1"/>
</dbReference>
<accession>A0A1D8NCS0</accession>
<gene>
    <name evidence="8" type="ORF">B0I71DRAFT_131153</name>
    <name evidence="7" type="ORF">YALI1_D01632g</name>
</gene>
<dbReference type="Pfam" id="PF00172">
    <property type="entry name" value="Zn_clus"/>
    <property type="match status" value="1"/>
</dbReference>
<evidence type="ECO:0000256" key="5">
    <source>
        <dbReference type="ARBA" id="ARBA00023242"/>
    </source>
</evidence>
<dbReference type="GO" id="GO:0000976">
    <property type="term" value="F:transcription cis-regulatory region binding"/>
    <property type="evidence" value="ECO:0007669"/>
    <property type="project" value="TreeGrafter"/>
</dbReference>
<evidence type="ECO:0000313" key="7">
    <source>
        <dbReference type="EMBL" id="AOW03426.1"/>
    </source>
</evidence>
<dbReference type="InterPro" id="IPR001138">
    <property type="entry name" value="Zn2Cys6_DnaBD"/>
</dbReference>
<dbReference type="PROSITE" id="PS50048">
    <property type="entry name" value="ZN2_CY6_FUNGAL_2"/>
    <property type="match status" value="1"/>
</dbReference>
<dbReference type="EMBL" id="CP017556">
    <property type="protein sequence ID" value="AOW03426.1"/>
    <property type="molecule type" value="Genomic_DNA"/>
</dbReference>
<keyword evidence="2" id="KW-0805">Transcription regulation</keyword>
<keyword evidence="5" id="KW-0539">Nucleus</keyword>
<dbReference type="EMBL" id="KZ858982">
    <property type="protein sequence ID" value="RDW26271.1"/>
    <property type="molecule type" value="Genomic_DNA"/>
</dbReference>
<dbReference type="KEGG" id="yli:2910458"/>
<dbReference type="PANTHER" id="PTHR31845">
    <property type="entry name" value="FINGER DOMAIN PROTEIN, PUTATIVE-RELATED"/>
    <property type="match status" value="1"/>
</dbReference>
<comment type="subcellular location">
    <subcellularLocation>
        <location evidence="1">Nucleus</location>
    </subcellularLocation>
</comment>
<evidence type="ECO:0000256" key="4">
    <source>
        <dbReference type="ARBA" id="ARBA00023163"/>
    </source>
</evidence>
<dbReference type="GO" id="GO:0005634">
    <property type="term" value="C:nucleus"/>
    <property type="evidence" value="ECO:0007669"/>
    <property type="project" value="UniProtKB-SubCell"/>
</dbReference>
<evidence type="ECO:0000256" key="2">
    <source>
        <dbReference type="ARBA" id="ARBA00023015"/>
    </source>
</evidence>
<dbReference type="SUPFAM" id="SSF57701">
    <property type="entry name" value="Zn2/Cys6 DNA-binding domain"/>
    <property type="match status" value="1"/>
</dbReference>
<dbReference type="GO" id="GO:0000981">
    <property type="term" value="F:DNA-binding transcription factor activity, RNA polymerase II-specific"/>
    <property type="evidence" value="ECO:0007669"/>
    <property type="project" value="InterPro"/>
</dbReference>
<organism evidence="7 9">
    <name type="scientific">Yarrowia lipolytica</name>
    <name type="common">Candida lipolytica</name>
    <dbReference type="NCBI Taxonomy" id="4952"/>
    <lineage>
        <taxon>Eukaryota</taxon>
        <taxon>Fungi</taxon>
        <taxon>Dikarya</taxon>
        <taxon>Ascomycota</taxon>
        <taxon>Saccharomycotina</taxon>
        <taxon>Dipodascomycetes</taxon>
        <taxon>Dipodascales</taxon>
        <taxon>Dipodascales incertae sedis</taxon>
        <taxon>Yarrowia</taxon>
    </lineage>
</organism>
<reference evidence="7 9" key="1">
    <citation type="journal article" date="2016" name="PLoS ONE">
        <title>Sequence Assembly of Yarrowia lipolytica Strain W29/CLIB89 Shows Transposable Element Diversity.</title>
        <authorList>
            <person name="Magnan C."/>
            <person name="Yu J."/>
            <person name="Chang I."/>
            <person name="Jahn E."/>
            <person name="Kanomata Y."/>
            <person name="Wu J."/>
            <person name="Zeller M."/>
            <person name="Oakes M."/>
            <person name="Baldi P."/>
            <person name="Sandmeyer S."/>
        </authorList>
    </citation>
    <scope>NUCLEOTIDE SEQUENCE [LARGE SCALE GENOMIC DNA]</scope>
    <source>
        <strain evidence="7">CLIB89</strain>
        <strain evidence="9">CLIB89(W29)</strain>
    </source>
</reference>
<dbReference type="AlphaFoldDB" id="A0A1D8NCS0"/>
<keyword evidence="3" id="KW-0238">DNA-binding</keyword>
<evidence type="ECO:0000256" key="3">
    <source>
        <dbReference type="ARBA" id="ARBA00023125"/>
    </source>
</evidence>
<dbReference type="Proteomes" id="UP000182444">
    <property type="component" value="Chromosome 1D"/>
</dbReference>
<sequence length="686" mass="76343">MPKSISDASFHDLHDPHGLLLYHMSRTKVFKNGRRSCFRCRRMKVRCTFDTGEVCTRCAKSNTRCFFEHEVAPVRNSQRQWPPQEQTDKARARQMAILDKPPSGIFLRAFREPSHSLQIERVRALYNETAALLEQVSGGKITHPGLFDPNPESPGSISALHNNCNVLKDLFTLGHTSYDQCRELFHAYTPKFWGLRFYDLSRDFDTALERYPLTLLGALVILCNPKAAASPSSEVAHYYRQLQRTLGHHFRVAISRRVIVAEHIDADIINSVSLVLAWHTHMFEETSSPATGHMIMSIFNHCMAAAAEMGTLKTEETPLKGPPSTFAHPGSEGQFSPVRANPRAFLHSFLMSTVCGISFPRYRIYSWSVQLGNCLAFLSGPDASLEDILVCHVARVVAIGRETVSVLGEGQKSLGQPKPLFQAPVAPEAVIVTVETMEAKLKAQVNNFQSHPQYRSCAPDVMMAADFVEKSMLLSLYEDAVDLIYTSKLENTGPLETIILKTARVTDQIINLYEAVVQAEPLVSSYYTYKILSIFMGYVKVEYYTKTLLYNKLYNKAQGDFPPICQSQLHSYMGRLERAYAVLQPFTLSPKQTMAIEKVKAYLAFYDTHGFPSEVGDVNAKDNASVSHHPISSVVSGAKTKTMDGEGIGNGHGSGAPGLPSGALQGSDWIPFVDGEKRDSTILGYL</sequence>
<dbReference type="PANTHER" id="PTHR31845:SF33">
    <property type="entry name" value="ZN(II)2CYS6 TRANSCRIPTION FACTOR (EUROFUNG)"/>
    <property type="match status" value="1"/>
</dbReference>
<feature type="domain" description="Zn(2)-C6 fungal-type" evidence="6">
    <location>
        <begin position="36"/>
        <end position="67"/>
    </location>
</feature>
<name>A0A1D8NCS0_YARLL</name>
<evidence type="ECO:0000313" key="10">
    <source>
        <dbReference type="Proteomes" id="UP000256601"/>
    </source>
</evidence>
<keyword evidence="4" id="KW-0804">Transcription</keyword>
<dbReference type="PROSITE" id="PS00463">
    <property type="entry name" value="ZN2_CY6_FUNGAL_1"/>
    <property type="match status" value="1"/>
</dbReference>
<evidence type="ECO:0000256" key="1">
    <source>
        <dbReference type="ARBA" id="ARBA00004123"/>
    </source>
</evidence>
<reference evidence="8 10" key="2">
    <citation type="submission" date="2018-07" db="EMBL/GenBank/DDBJ databases">
        <title>Draft Genome Assemblies for Five Robust Yarrowia lipolytica Strains Exhibiting High Lipid Production and Pentose Sugar Utilization and Sugar Alcohol Secretion from Undetoxified Lignocellulosic Biomass Hydrolysates.</title>
        <authorList>
            <consortium name="DOE Joint Genome Institute"/>
            <person name="Walker C."/>
            <person name="Ryu S."/>
            <person name="Na H."/>
            <person name="Zane M."/>
            <person name="LaButti K."/>
            <person name="Lipzen A."/>
            <person name="Haridas S."/>
            <person name="Barry K."/>
            <person name="Grigoriev I.V."/>
            <person name="Quarterman J."/>
            <person name="Slininger P."/>
            <person name="Dien B."/>
            <person name="Trinh C.T."/>
        </authorList>
    </citation>
    <scope>NUCLEOTIDE SEQUENCE [LARGE SCALE GENOMIC DNA]</scope>
    <source>
        <strain evidence="8 10">YB392</strain>
    </source>
</reference>
<protein>
    <recommendedName>
        <fullName evidence="6">Zn(2)-C6 fungal-type domain-containing protein</fullName>
    </recommendedName>
</protein>
<dbReference type="GeneID" id="2910458"/>
<dbReference type="VEuPathDB" id="FungiDB:YALI0_D01419g"/>
<dbReference type="Proteomes" id="UP000256601">
    <property type="component" value="Unassembled WGS sequence"/>
</dbReference>
<evidence type="ECO:0000259" key="6">
    <source>
        <dbReference type="PROSITE" id="PS50048"/>
    </source>
</evidence>
<dbReference type="GO" id="GO:0008270">
    <property type="term" value="F:zinc ion binding"/>
    <property type="evidence" value="ECO:0007669"/>
    <property type="project" value="InterPro"/>
</dbReference>
<proteinExistence type="predicted"/>
<evidence type="ECO:0000313" key="8">
    <source>
        <dbReference type="EMBL" id="RDW26271.1"/>
    </source>
</evidence>
<dbReference type="VEuPathDB" id="FungiDB:YALI1_D01632g"/>
<dbReference type="InterPro" id="IPR036864">
    <property type="entry name" value="Zn2-C6_fun-type_DNA-bd_sf"/>
</dbReference>
<dbReference type="CDD" id="cd00067">
    <property type="entry name" value="GAL4"/>
    <property type="match status" value="1"/>
</dbReference>
<dbReference type="InterPro" id="IPR051089">
    <property type="entry name" value="prtT"/>
</dbReference>
<evidence type="ECO:0000313" key="9">
    <source>
        <dbReference type="Proteomes" id="UP000182444"/>
    </source>
</evidence>